<keyword evidence="3" id="KW-0645">Protease</keyword>
<feature type="transmembrane region" description="Helical" evidence="8">
    <location>
        <begin position="269"/>
        <end position="287"/>
    </location>
</feature>
<reference evidence="11" key="1">
    <citation type="journal article" date="2020" name="Microbiol. Resour. Announc.">
        <title>Draft Genome Sequences of Thiorhodococcus mannitoliphagus and Thiorhodococcus minor, Purple Sulfur Photosynthetic Bacteria in the Gammaproteobacterial Family Chromatiaceae.</title>
        <authorList>
            <person name="Aviles F.A."/>
            <person name="Meyer T.E."/>
            <person name="Kyndt J.A."/>
        </authorList>
    </citation>
    <scope>NUCLEOTIDE SEQUENCE [LARGE SCALE GENOMIC DNA]</scope>
    <source>
        <strain evidence="11">DSM 18266</strain>
    </source>
</reference>
<feature type="transmembrane region" description="Helical" evidence="8">
    <location>
        <begin position="323"/>
        <end position="340"/>
    </location>
</feature>
<organism evidence="10 11">
    <name type="scientific">Thiorhodococcus mannitoliphagus</name>
    <dbReference type="NCBI Taxonomy" id="329406"/>
    <lineage>
        <taxon>Bacteria</taxon>
        <taxon>Pseudomonadati</taxon>
        <taxon>Pseudomonadota</taxon>
        <taxon>Gammaproteobacteria</taxon>
        <taxon>Chromatiales</taxon>
        <taxon>Chromatiaceae</taxon>
        <taxon>Thiorhodococcus</taxon>
    </lineage>
</organism>
<feature type="transmembrane region" description="Helical" evidence="8">
    <location>
        <begin position="20"/>
        <end position="43"/>
    </location>
</feature>
<evidence type="ECO:0000256" key="6">
    <source>
        <dbReference type="ARBA" id="ARBA00022989"/>
    </source>
</evidence>
<feature type="transmembrane region" description="Helical" evidence="8">
    <location>
        <begin position="83"/>
        <end position="100"/>
    </location>
</feature>
<dbReference type="Pfam" id="PF11984">
    <property type="entry name" value="DUF3485"/>
    <property type="match status" value="1"/>
</dbReference>
<dbReference type="NCBIfam" id="TIGR04152">
    <property type="entry name" value="exosort_VPLPA"/>
    <property type="match status" value="1"/>
</dbReference>
<dbReference type="InterPro" id="IPR026392">
    <property type="entry name" value="Exo/Archaeosortase_dom"/>
</dbReference>
<evidence type="ECO:0000256" key="4">
    <source>
        <dbReference type="ARBA" id="ARBA00022692"/>
    </source>
</evidence>
<feature type="transmembrane region" description="Helical" evidence="8">
    <location>
        <begin position="226"/>
        <end position="249"/>
    </location>
</feature>
<evidence type="ECO:0000259" key="9">
    <source>
        <dbReference type="Pfam" id="PF11984"/>
    </source>
</evidence>
<gene>
    <name evidence="10" type="primary">xrtD</name>
    <name evidence="10" type="ORF">G3480_10835</name>
</gene>
<comment type="subcellular location">
    <subcellularLocation>
        <location evidence="1">Cell membrane</location>
        <topology evidence="1">Multi-pass membrane protein</topology>
    </subcellularLocation>
</comment>
<name>A0A6P1DV03_9GAMM</name>
<evidence type="ECO:0000256" key="2">
    <source>
        <dbReference type="ARBA" id="ARBA00022475"/>
    </source>
</evidence>
<evidence type="ECO:0000256" key="7">
    <source>
        <dbReference type="ARBA" id="ARBA00023136"/>
    </source>
</evidence>
<feature type="transmembrane region" description="Helical" evidence="8">
    <location>
        <begin position="200"/>
        <end position="219"/>
    </location>
</feature>
<sequence length="532" mass="59097">MAKSMDANNIKSNLGGCWKFGAACWLLLIATLAVLLIVFSGGLASMMSAWRTDEYSHGYMLPLVTAFLVWQKSSLLAQMSFRSSWWGFLVTLLGLVFYVVGELGALYTIIQYGFLITLAGVLLALLGSRAFKIILPAYLVLLFTIPLPAFLYNNLSSQLQLVSSQLGVGVIRLVGISVFLEGNVIDLGNYQLQVVEACSGLRYLFPFSALGFIAAILFRGAFWKKVILFVSTLPITILMNSFRIGVIGVLVDRAGVGMAEGFLHDFEGWIVFMACAAILVAEMWLLARIGPDRIPFSEAFAIEGPEPLPEGATRARRRLTPSFYAVLPLLVMALGVSVMLPNRAEAELKRAPFALFPLDIGEWHGKVGVLESIYVDALKLDDYLLVDYSDAQGQTLNLYAAYYESQRKGASAHSPKSCLPGGGWRIQALSQWEVPGVNPDAEPFRVNRSLIQMGDERLLVYYWFQQRGRIIANEYLVKWYLFWDALTRNRTDGALVRITTAAPLGDSIEEKDQLVADFIRVIEPRLERFVPN</sequence>
<proteinExistence type="predicted"/>
<dbReference type="GO" id="GO:0005886">
    <property type="term" value="C:plasma membrane"/>
    <property type="evidence" value="ECO:0007669"/>
    <property type="project" value="UniProtKB-SubCell"/>
</dbReference>
<dbReference type="AlphaFoldDB" id="A0A6P1DV03"/>
<evidence type="ECO:0000313" key="10">
    <source>
        <dbReference type="EMBL" id="NEX20801.1"/>
    </source>
</evidence>
<feature type="transmembrane region" description="Helical" evidence="8">
    <location>
        <begin position="55"/>
        <end position="71"/>
    </location>
</feature>
<dbReference type="NCBIfam" id="TIGR02602">
    <property type="entry name" value="8TM_EpsH"/>
    <property type="match status" value="1"/>
</dbReference>
<accession>A0A6P1DV03</accession>
<feature type="transmembrane region" description="Helical" evidence="8">
    <location>
        <begin position="133"/>
        <end position="152"/>
    </location>
</feature>
<dbReference type="InterPro" id="IPR019127">
    <property type="entry name" value="Exosortase"/>
</dbReference>
<keyword evidence="4 8" id="KW-0812">Transmembrane</keyword>
<dbReference type="GO" id="GO:0006508">
    <property type="term" value="P:proteolysis"/>
    <property type="evidence" value="ECO:0007669"/>
    <property type="project" value="UniProtKB-KW"/>
</dbReference>
<feature type="transmembrane region" description="Helical" evidence="8">
    <location>
        <begin position="106"/>
        <end position="126"/>
    </location>
</feature>
<reference evidence="10 11" key="2">
    <citation type="submission" date="2020-02" db="EMBL/GenBank/DDBJ databases">
        <title>Genome sequences of Thiorhodococcus mannitoliphagus and Thiorhodococcus minor, purple sulfur photosynthetic bacteria in the gammaproteobacterial family, Chromatiaceae.</title>
        <authorList>
            <person name="Aviles F.A."/>
            <person name="Meyer T.E."/>
            <person name="Kyndt J.A."/>
        </authorList>
    </citation>
    <scope>NUCLEOTIDE SEQUENCE [LARGE SCALE GENOMIC DNA]</scope>
    <source>
        <strain evidence="10 11">DSM 18266</strain>
    </source>
</reference>
<evidence type="ECO:0000256" key="1">
    <source>
        <dbReference type="ARBA" id="ARBA00004651"/>
    </source>
</evidence>
<dbReference type="Pfam" id="PF09721">
    <property type="entry name" value="Exosortase_EpsH"/>
    <property type="match status" value="1"/>
</dbReference>
<dbReference type="InterPro" id="IPR013426">
    <property type="entry name" value="EpsH-like"/>
</dbReference>
<dbReference type="InterPro" id="IPR014263">
    <property type="entry name" value="Methanolan_biosynth_EpsI"/>
</dbReference>
<evidence type="ECO:0000313" key="11">
    <source>
        <dbReference type="Proteomes" id="UP000471640"/>
    </source>
</evidence>
<dbReference type="Proteomes" id="UP000471640">
    <property type="component" value="Unassembled WGS sequence"/>
</dbReference>
<dbReference type="NCBIfam" id="TIGR04178">
    <property type="entry name" value="exo_archaeo"/>
    <property type="match status" value="1"/>
</dbReference>
<keyword evidence="2" id="KW-1003">Cell membrane</keyword>
<dbReference type="NCBIfam" id="TIGR02914">
    <property type="entry name" value="EpsI_fam"/>
    <property type="match status" value="1"/>
</dbReference>
<evidence type="ECO:0000256" key="8">
    <source>
        <dbReference type="SAM" id="Phobius"/>
    </source>
</evidence>
<keyword evidence="6 8" id="KW-1133">Transmembrane helix</keyword>
<feature type="domain" description="Methanolan biosynthesis EpsI" evidence="9">
    <location>
        <begin position="327"/>
        <end position="529"/>
    </location>
</feature>
<dbReference type="InterPro" id="IPR026491">
    <property type="entry name" value="ExosortD_VPLPA"/>
</dbReference>
<evidence type="ECO:0000256" key="3">
    <source>
        <dbReference type="ARBA" id="ARBA00022670"/>
    </source>
</evidence>
<dbReference type="EMBL" id="JAAIJR010000036">
    <property type="protein sequence ID" value="NEX20801.1"/>
    <property type="molecule type" value="Genomic_DNA"/>
</dbReference>
<evidence type="ECO:0000256" key="5">
    <source>
        <dbReference type="ARBA" id="ARBA00022801"/>
    </source>
</evidence>
<protein>
    <submittedName>
        <fullName evidence="10">VPLPA-CTERM-specific exosortase XrtD</fullName>
        <ecNumber evidence="10">3.4.22.-</ecNumber>
    </submittedName>
</protein>
<keyword evidence="11" id="KW-1185">Reference proteome</keyword>
<keyword evidence="5 10" id="KW-0378">Hydrolase</keyword>
<comment type="caution">
    <text evidence="10">The sequence shown here is derived from an EMBL/GenBank/DDBJ whole genome shotgun (WGS) entry which is preliminary data.</text>
</comment>
<keyword evidence="7 8" id="KW-0472">Membrane</keyword>
<dbReference type="EC" id="3.4.22.-" evidence="10"/>
<dbReference type="GO" id="GO:0008233">
    <property type="term" value="F:peptidase activity"/>
    <property type="evidence" value="ECO:0007669"/>
    <property type="project" value="UniProtKB-KW"/>
</dbReference>